<protein>
    <submittedName>
        <fullName evidence="2">Uncharacterized protein</fullName>
    </submittedName>
</protein>
<dbReference type="AlphaFoldDB" id="A0AAJ0BYZ4"/>
<dbReference type="GeneID" id="85316241"/>
<keyword evidence="3" id="KW-1185">Reference proteome</keyword>
<dbReference type="RefSeq" id="XP_060283306.1">
    <property type="nucleotide sequence ID" value="XM_060433054.1"/>
</dbReference>
<name>A0AAJ0BYZ4_9PEZI</name>
<gene>
    <name evidence="2" type="ORF">QBC33DRAFT_77198</name>
</gene>
<comment type="caution">
    <text evidence="2">The sequence shown here is derived from an EMBL/GenBank/DDBJ whole genome shotgun (WGS) entry which is preliminary data.</text>
</comment>
<feature type="compositionally biased region" description="Basic residues" evidence="1">
    <location>
        <begin position="148"/>
        <end position="157"/>
    </location>
</feature>
<feature type="region of interest" description="Disordered" evidence="1">
    <location>
        <begin position="166"/>
        <end position="185"/>
    </location>
</feature>
<evidence type="ECO:0000256" key="1">
    <source>
        <dbReference type="SAM" id="MobiDB-lite"/>
    </source>
</evidence>
<accession>A0AAJ0BYZ4</accession>
<dbReference type="EMBL" id="MU839009">
    <property type="protein sequence ID" value="KAK1767093.1"/>
    <property type="molecule type" value="Genomic_DNA"/>
</dbReference>
<dbReference type="Proteomes" id="UP001244011">
    <property type="component" value="Unassembled WGS sequence"/>
</dbReference>
<proteinExistence type="predicted"/>
<evidence type="ECO:0000313" key="2">
    <source>
        <dbReference type="EMBL" id="KAK1767093.1"/>
    </source>
</evidence>
<feature type="region of interest" description="Disordered" evidence="1">
    <location>
        <begin position="106"/>
        <end position="157"/>
    </location>
</feature>
<reference evidence="2" key="1">
    <citation type="submission" date="2023-06" db="EMBL/GenBank/DDBJ databases">
        <title>Genome-scale phylogeny and comparative genomics of the fungal order Sordariales.</title>
        <authorList>
            <consortium name="Lawrence Berkeley National Laboratory"/>
            <person name="Hensen N."/>
            <person name="Bonometti L."/>
            <person name="Westerberg I."/>
            <person name="Brannstrom I.O."/>
            <person name="Guillou S."/>
            <person name="Cros-Aarteil S."/>
            <person name="Calhoun S."/>
            <person name="Haridas S."/>
            <person name="Kuo A."/>
            <person name="Mondo S."/>
            <person name="Pangilinan J."/>
            <person name="Riley R."/>
            <person name="Labutti K."/>
            <person name="Andreopoulos B."/>
            <person name="Lipzen A."/>
            <person name="Chen C."/>
            <person name="Yanf M."/>
            <person name="Daum C."/>
            <person name="Ng V."/>
            <person name="Clum A."/>
            <person name="Steindorff A."/>
            <person name="Ohm R."/>
            <person name="Martin F."/>
            <person name="Silar P."/>
            <person name="Natvig D."/>
            <person name="Lalanne C."/>
            <person name="Gautier V."/>
            <person name="Ament-Velasquez S.L."/>
            <person name="Kruys A."/>
            <person name="Hutchinson M.I."/>
            <person name="Powell A.J."/>
            <person name="Barry K."/>
            <person name="Miller A.N."/>
            <person name="Grigoriev I.V."/>
            <person name="Debuchy R."/>
            <person name="Gladieux P."/>
            <person name="Thoren M.H."/>
            <person name="Johannesson H."/>
        </authorList>
    </citation>
    <scope>NUCLEOTIDE SEQUENCE</scope>
    <source>
        <strain evidence="2">8032-3</strain>
    </source>
</reference>
<sequence length="221" mass="24706">MPLGLSEYSPRPACSTPTRRAYCPSTNQRPVVIYPSLSRSTCFDLHIVSTSPSPSPPLKLHMYPSMPIIGDRSRGRSASPRAHSSEGLSLQVGGTMVYFTYSTTRSQTRQYSKVPQPRATAPPPGGPAGKRVVSPCRPRRLPVWPHSRGGRGRSHDHRHLRTANIEEQQQQQQQQHHLGRSRPHDEVSGVWMWGGTLRELGVLYRPLSLCSHACDRSGRFR</sequence>
<organism evidence="2 3">
    <name type="scientific">Phialemonium atrogriseum</name>
    <dbReference type="NCBI Taxonomy" id="1093897"/>
    <lineage>
        <taxon>Eukaryota</taxon>
        <taxon>Fungi</taxon>
        <taxon>Dikarya</taxon>
        <taxon>Ascomycota</taxon>
        <taxon>Pezizomycotina</taxon>
        <taxon>Sordariomycetes</taxon>
        <taxon>Sordariomycetidae</taxon>
        <taxon>Cephalothecales</taxon>
        <taxon>Cephalothecaceae</taxon>
        <taxon>Phialemonium</taxon>
    </lineage>
</organism>
<evidence type="ECO:0000313" key="3">
    <source>
        <dbReference type="Proteomes" id="UP001244011"/>
    </source>
</evidence>